<organism evidence="1 2">
    <name type="scientific">Leptotrombidium deliense</name>
    <dbReference type="NCBI Taxonomy" id="299467"/>
    <lineage>
        <taxon>Eukaryota</taxon>
        <taxon>Metazoa</taxon>
        <taxon>Ecdysozoa</taxon>
        <taxon>Arthropoda</taxon>
        <taxon>Chelicerata</taxon>
        <taxon>Arachnida</taxon>
        <taxon>Acari</taxon>
        <taxon>Acariformes</taxon>
        <taxon>Trombidiformes</taxon>
        <taxon>Prostigmata</taxon>
        <taxon>Anystina</taxon>
        <taxon>Parasitengona</taxon>
        <taxon>Trombiculoidea</taxon>
        <taxon>Trombiculidae</taxon>
        <taxon>Leptotrombidium</taxon>
    </lineage>
</organism>
<reference evidence="1 2" key="1">
    <citation type="journal article" date="2018" name="Gigascience">
        <title>Genomes of trombidid mites reveal novel predicted allergens and laterally-transferred genes associated with secondary metabolism.</title>
        <authorList>
            <person name="Dong X."/>
            <person name="Chaisiri K."/>
            <person name="Xia D."/>
            <person name="Armstrong S.D."/>
            <person name="Fang Y."/>
            <person name="Donnelly M.J."/>
            <person name="Kadowaki T."/>
            <person name="McGarry J.W."/>
            <person name="Darby A.C."/>
            <person name="Makepeace B.L."/>
        </authorList>
    </citation>
    <scope>NUCLEOTIDE SEQUENCE [LARGE SCALE GENOMIC DNA]</scope>
    <source>
        <strain evidence="1">UoL-UT</strain>
    </source>
</reference>
<dbReference type="OrthoDB" id="6161963at2759"/>
<feature type="non-terminal residue" evidence="1">
    <location>
        <position position="60"/>
    </location>
</feature>
<dbReference type="AlphaFoldDB" id="A0A443RVR1"/>
<sequence>MYPGNYKHFLEAYTDATEKDFGYLVIDIKPGTPSKYRLRTRITLEEHTPFSPIIYFPKYV</sequence>
<dbReference type="Proteomes" id="UP000288716">
    <property type="component" value="Unassembled WGS sequence"/>
</dbReference>
<proteinExistence type="predicted"/>
<name>A0A443RVR1_9ACAR</name>
<dbReference type="VEuPathDB" id="VectorBase:LDEU012583"/>
<accession>A0A443RVR1</accession>
<comment type="caution">
    <text evidence="1">The sequence shown here is derived from an EMBL/GenBank/DDBJ whole genome shotgun (WGS) entry which is preliminary data.</text>
</comment>
<dbReference type="EMBL" id="NCKV01025885">
    <property type="protein sequence ID" value="RWS19457.1"/>
    <property type="molecule type" value="Genomic_DNA"/>
</dbReference>
<gene>
    <name evidence="1" type="ORF">B4U80_04928</name>
</gene>
<protein>
    <submittedName>
        <fullName evidence="1">Uncharacterized protein</fullName>
    </submittedName>
</protein>
<keyword evidence="2" id="KW-1185">Reference proteome</keyword>
<evidence type="ECO:0000313" key="2">
    <source>
        <dbReference type="Proteomes" id="UP000288716"/>
    </source>
</evidence>
<evidence type="ECO:0000313" key="1">
    <source>
        <dbReference type="EMBL" id="RWS19457.1"/>
    </source>
</evidence>